<dbReference type="Proteomes" id="UP000613266">
    <property type="component" value="Unassembled WGS sequence"/>
</dbReference>
<accession>A0A931NGK5</accession>
<feature type="signal peptide" evidence="1">
    <location>
        <begin position="1"/>
        <end position="39"/>
    </location>
</feature>
<dbReference type="RefSeq" id="WP_198109774.1">
    <property type="nucleotide sequence ID" value="NZ_JAEDAK010000002.1"/>
</dbReference>
<proteinExistence type="predicted"/>
<gene>
    <name evidence="2" type="ORF">I7X39_04535</name>
</gene>
<dbReference type="AlphaFoldDB" id="A0A931NGK5"/>
<evidence type="ECO:0000256" key="1">
    <source>
        <dbReference type="SAM" id="SignalP"/>
    </source>
</evidence>
<keyword evidence="3" id="KW-1185">Reference proteome</keyword>
<reference evidence="2" key="1">
    <citation type="submission" date="2020-12" db="EMBL/GenBank/DDBJ databases">
        <title>The genome sequence of Inhella sp. 1Y17.</title>
        <authorList>
            <person name="Liu Y."/>
        </authorList>
    </citation>
    <scope>NUCLEOTIDE SEQUENCE</scope>
    <source>
        <strain evidence="2">1Y17</strain>
    </source>
</reference>
<evidence type="ECO:0000313" key="3">
    <source>
        <dbReference type="Proteomes" id="UP000613266"/>
    </source>
</evidence>
<sequence length="258" mass="27833">MHKPLLPRPRAAGWRGSCPVLGALALAAGLLLGPTAAQAQAAAPQASVTLAPKRAEQAEARAAAERDFQAFARRSLEAHGGTLPEGFPLQVNDLQELQGAQLGPGFEVHTIEPQDLLDPRAELSRMARPTGTWRFLIQREGRALGLATVQKFNGRWETIAFGAAGLAQDVDALMHAHGNAERSNLRFIRVFQAQSDFLEVRGERDGRARFAPLVSARQSLLLQARAARAGAPAEGLSEPAEFIDALRTAVRKNLDSFR</sequence>
<protein>
    <submittedName>
        <fullName evidence="2">Uncharacterized protein</fullName>
    </submittedName>
</protein>
<organism evidence="2 3">
    <name type="scientific">Inhella proteolytica</name>
    <dbReference type="NCBI Taxonomy" id="2795029"/>
    <lineage>
        <taxon>Bacteria</taxon>
        <taxon>Pseudomonadati</taxon>
        <taxon>Pseudomonadota</taxon>
        <taxon>Betaproteobacteria</taxon>
        <taxon>Burkholderiales</taxon>
        <taxon>Sphaerotilaceae</taxon>
        <taxon>Inhella</taxon>
    </lineage>
</organism>
<evidence type="ECO:0000313" key="2">
    <source>
        <dbReference type="EMBL" id="MBH9576169.1"/>
    </source>
</evidence>
<feature type="chain" id="PRO_5036932658" evidence="1">
    <location>
        <begin position="40"/>
        <end position="258"/>
    </location>
</feature>
<name>A0A931NGK5_9BURK</name>
<comment type="caution">
    <text evidence="2">The sequence shown here is derived from an EMBL/GenBank/DDBJ whole genome shotgun (WGS) entry which is preliminary data.</text>
</comment>
<dbReference type="EMBL" id="JAEDAK010000002">
    <property type="protein sequence ID" value="MBH9576169.1"/>
    <property type="molecule type" value="Genomic_DNA"/>
</dbReference>
<keyword evidence="1" id="KW-0732">Signal</keyword>